<keyword evidence="1" id="KW-1133">Transmembrane helix</keyword>
<evidence type="ECO:0000313" key="2">
    <source>
        <dbReference type="EMBL" id="CAF1154679.1"/>
    </source>
</evidence>
<sequence length="404" mass="45609">MHATSPVEYRTHRIKKTFTIIGLIIFILSLAFPAYLIKVSVTNPINTIVKTNVTENHSQTAHVATPSLTTYSQLQTSYPETVHCSCTQTSISYSSFLGIRHKLHEICSSEFISQEWISYLSSNQFPVLSNDFRAISPMLFKALRSLCEVSQQMVHHNIMQFLSNEYVSTSVTPANLFHVQIQTRLDQLRSAMSESFSLTFSMIRETIQANALFSGLGTNFQLSVENNNVSTVPLLYNGCSCALSSKCITPAAIYNSTNSEILFVVPGFYKGCYVMESLLQSDLRCFYNQTCLDKLSSYYSLPTKFHVLNEANLNMFSINSTIADLLRRLMIEEQEMILSYENYYNRCSPSACSYSFQEPYMYEKVEIVRAETHLAHLIGTVIGIIGGTIAILHILMSTLIKLMI</sequence>
<proteinExistence type="predicted"/>
<name>A0A815PSZ3_ADIRI</name>
<feature type="transmembrane region" description="Helical" evidence="1">
    <location>
        <begin position="374"/>
        <end position="395"/>
    </location>
</feature>
<accession>A0A815PSZ3</accession>
<evidence type="ECO:0000256" key="1">
    <source>
        <dbReference type="SAM" id="Phobius"/>
    </source>
</evidence>
<dbReference type="AlphaFoldDB" id="A0A815PSZ3"/>
<dbReference type="EMBL" id="CAJNOJ010000453">
    <property type="protein sequence ID" value="CAF1453829.1"/>
    <property type="molecule type" value="Genomic_DNA"/>
</dbReference>
<keyword evidence="1" id="KW-0472">Membrane</keyword>
<protein>
    <submittedName>
        <fullName evidence="3">Uncharacterized protein</fullName>
    </submittedName>
</protein>
<organism evidence="3 5">
    <name type="scientific">Adineta ricciae</name>
    <name type="common">Rotifer</name>
    <dbReference type="NCBI Taxonomy" id="249248"/>
    <lineage>
        <taxon>Eukaryota</taxon>
        <taxon>Metazoa</taxon>
        <taxon>Spiralia</taxon>
        <taxon>Gnathifera</taxon>
        <taxon>Rotifera</taxon>
        <taxon>Eurotatoria</taxon>
        <taxon>Bdelloidea</taxon>
        <taxon>Adinetida</taxon>
        <taxon>Adinetidae</taxon>
        <taxon>Adineta</taxon>
    </lineage>
</organism>
<reference evidence="3" key="1">
    <citation type="submission" date="2021-02" db="EMBL/GenBank/DDBJ databases">
        <authorList>
            <person name="Nowell W R."/>
        </authorList>
    </citation>
    <scope>NUCLEOTIDE SEQUENCE</scope>
</reference>
<feature type="transmembrane region" description="Helical" evidence="1">
    <location>
        <begin position="18"/>
        <end position="37"/>
    </location>
</feature>
<keyword evidence="4" id="KW-1185">Reference proteome</keyword>
<dbReference type="OrthoDB" id="10034248at2759"/>
<dbReference type="EMBL" id="CAJNOR010001506">
    <property type="protein sequence ID" value="CAF1154679.1"/>
    <property type="molecule type" value="Genomic_DNA"/>
</dbReference>
<comment type="caution">
    <text evidence="3">The sequence shown here is derived from an EMBL/GenBank/DDBJ whole genome shotgun (WGS) entry which is preliminary data.</text>
</comment>
<gene>
    <name evidence="3" type="ORF">EDS130_LOCUS39690</name>
    <name evidence="2" type="ORF">XAT740_LOCUS21142</name>
</gene>
<evidence type="ECO:0000313" key="5">
    <source>
        <dbReference type="Proteomes" id="UP000663852"/>
    </source>
</evidence>
<dbReference type="Proteomes" id="UP000663828">
    <property type="component" value="Unassembled WGS sequence"/>
</dbReference>
<evidence type="ECO:0000313" key="4">
    <source>
        <dbReference type="Proteomes" id="UP000663828"/>
    </source>
</evidence>
<evidence type="ECO:0000313" key="3">
    <source>
        <dbReference type="EMBL" id="CAF1453829.1"/>
    </source>
</evidence>
<keyword evidence="1" id="KW-0812">Transmembrane</keyword>
<dbReference type="Proteomes" id="UP000663852">
    <property type="component" value="Unassembled WGS sequence"/>
</dbReference>